<dbReference type="Proteomes" id="UP001648503">
    <property type="component" value="Unassembled WGS sequence"/>
</dbReference>
<gene>
    <name evidence="6" type="ORF">BASA50_002731</name>
</gene>
<dbReference type="EMBL" id="JAFCIX010000057">
    <property type="protein sequence ID" value="KAH6599860.1"/>
    <property type="molecule type" value="Genomic_DNA"/>
</dbReference>
<dbReference type="PANTHER" id="PTHR12570">
    <property type="match status" value="1"/>
</dbReference>
<evidence type="ECO:0000256" key="2">
    <source>
        <dbReference type="ARBA" id="ARBA00022692"/>
    </source>
</evidence>
<feature type="transmembrane region" description="Helical" evidence="5">
    <location>
        <begin position="93"/>
        <end position="115"/>
    </location>
</feature>
<feature type="transmembrane region" description="Helical" evidence="5">
    <location>
        <begin position="22"/>
        <end position="41"/>
    </location>
</feature>
<organism evidence="6 7">
    <name type="scientific">Batrachochytrium salamandrivorans</name>
    <dbReference type="NCBI Taxonomy" id="1357716"/>
    <lineage>
        <taxon>Eukaryota</taxon>
        <taxon>Fungi</taxon>
        <taxon>Fungi incertae sedis</taxon>
        <taxon>Chytridiomycota</taxon>
        <taxon>Chytridiomycota incertae sedis</taxon>
        <taxon>Chytridiomycetes</taxon>
        <taxon>Rhizophydiales</taxon>
        <taxon>Rhizophydiales incertae sedis</taxon>
        <taxon>Batrachochytrium</taxon>
    </lineage>
</organism>
<reference evidence="6 7" key="1">
    <citation type="submission" date="2021-02" db="EMBL/GenBank/DDBJ databases">
        <title>Variation within the Batrachochytrium salamandrivorans European outbreak.</title>
        <authorList>
            <person name="Kelly M."/>
            <person name="Pasmans F."/>
            <person name="Shea T.P."/>
            <person name="Munoz J.F."/>
            <person name="Carranza S."/>
            <person name="Cuomo C.A."/>
            <person name="Martel A."/>
        </authorList>
    </citation>
    <scope>NUCLEOTIDE SEQUENCE [LARGE SCALE GENOMIC DNA]</scope>
    <source>
        <strain evidence="6 7">AMFP18/2</strain>
    </source>
</reference>
<keyword evidence="7" id="KW-1185">Reference proteome</keyword>
<evidence type="ECO:0000256" key="3">
    <source>
        <dbReference type="ARBA" id="ARBA00022989"/>
    </source>
</evidence>
<dbReference type="InterPro" id="IPR037185">
    <property type="entry name" value="EmrE-like"/>
</dbReference>
<protein>
    <recommendedName>
        <fullName evidence="8">Magnesium transporter</fullName>
    </recommendedName>
</protein>
<feature type="transmembrane region" description="Helical" evidence="5">
    <location>
        <begin position="289"/>
        <end position="309"/>
    </location>
</feature>
<comment type="caution">
    <text evidence="6">The sequence shown here is derived from an EMBL/GenBank/DDBJ whole genome shotgun (WGS) entry which is preliminary data.</text>
</comment>
<comment type="subcellular location">
    <subcellularLocation>
        <location evidence="1">Membrane</location>
        <topology evidence="1">Multi-pass membrane protein</topology>
    </subcellularLocation>
</comment>
<evidence type="ECO:0000256" key="5">
    <source>
        <dbReference type="SAM" id="Phobius"/>
    </source>
</evidence>
<dbReference type="Pfam" id="PF05653">
    <property type="entry name" value="Mg_trans_NIPA"/>
    <property type="match status" value="1"/>
</dbReference>
<sequence length="366" mass="39522">MAATNSSIAMPAVNQQLETEKYVGLALALASSVLIGTSFIITKKGLMDSALTNGGRVGEGFDYLKSPMWWAGTSTMILGEVANFLAYSFAPAILVTPLGAGSIFVSAILSSVFLNETLGRDGIIGCALCVLGSLVVILHSPEEDAIETVDDVFRHFVRPGFMTYIVLVAAISLYLIYYVGPRYGKRNMIVYISICSLVGSISVMAVKGFAVAVKLTFAGDNQLLHISTWVFGLTVLLCAMTQINYFNKALDLFSTNRVTPIYYVFFTTATIVASIILSEGVKRSTPVEMMSVLAGFSTIFIGVFMVNGAKSNAASFADKSLTRRQSLSLVPRLSVNLSNKAVVSEHHLLKTFDEDHMGYSEEDDVV</sequence>
<keyword evidence="3 5" id="KW-1133">Transmembrane helix</keyword>
<accession>A0ABQ8FKH6</accession>
<evidence type="ECO:0000313" key="6">
    <source>
        <dbReference type="EMBL" id="KAH6599860.1"/>
    </source>
</evidence>
<evidence type="ECO:0000256" key="4">
    <source>
        <dbReference type="ARBA" id="ARBA00023136"/>
    </source>
</evidence>
<feature type="transmembrane region" description="Helical" evidence="5">
    <location>
        <begin position="122"/>
        <end position="141"/>
    </location>
</feature>
<evidence type="ECO:0000256" key="1">
    <source>
        <dbReference type="ARBA" id="ARBA00004141"/>
    </source>
</evidence>
<evidence type="ECO:0000313" key="7">
    <source>
        <dbReference type="Proteomes" id="UP001648503"/>
    </source>
</evidence>
<evidence type="ECO:0008006" key="8">
    <source>
        <dbReference type="Google" id="ProtNLM"/>
    </source>
</evidence>
<dbReference type="InterPro" id="IPR008521">
    <property type="entry name" value="Mg_trans_NIPA"/>
</dbReference>
<feature type="transmembrane region" description="Helical" evidence="5">
    <location>
        <begin position="226"/>
        <end position="246"/>
    </location>
</feature>
<name>A0ABQ8FKH6_9FUNG</name>
<keyword evidence="2 5" id="KW-0812">Transmembrane</keyword>
<feature type="transmembrane region" description="Helical" evidence="5">
    <location>
        <begin position="258"/>
        <end position="277"/>
    </location>
</feature>
<feature type="transmembrane region" description="Helical" evidence="5">
    <location>
        <begin position="188"/>
        <end position="206"/>
    </location>
</feature>
<proteinExistence type="predicted"/>
<dbReference type="SUPFAM" id="SSF103481">
    <property type="entry name" value="Multidrug resistance efflux transporter EmrE"/>
    <property type="match status" value="1"/>
</dbReference>
<dbReference type="PANTHER" id="PTHR12570:SF85">
    <property type="entry name" value="DUF803 DOMAIN MEMBRANE PROTEIN (AFU_ORTHOLOGUE AFUA_1G15880)"/>
    <property type="match status" value="1"/>
</dbReference>
<keyword evidence="4 5" id="KW-0472">Membrane</keyword>
<feature type="transmembrane region" description="Helical" evidence="5">
    <location>
        <begin position="161"/>
        <end position="179"/>
    </location>
</feature>